<dbReference type="EMBL" id="FNOM01000002">
    <property type="protein sequence ID" value="SDW46054.1"/>
    <property type="molecule type" value="Genomic_DNA"/>
</dbReference>
<dbReference type="STRING" id="564137.SAMN04488238_102135"/>
<gene>
    <name evidence="1" type="ORF">SAMN04488238_102135</name>
</gene>
<reference evidence="1 2" key="1">
    <citation type="submission" date="2016-10" db="EMBL/GenBank/DDBJ databases">
        <authorList>
            <person name="de Groot N.N."/>
        </authorList>
    </citation>
    <scope>NUCLEOTIDE SEQUENCE [LARGE SCALE GENOMIC DNA]</scope>
    <source>
        <strain evidence="1 2">CGMCC 1.8894</strain>
    </source>
</reference>
<accession>A0A1H2TS13</accession>
<keyword evidence="2" id="KW-1185">Reference proteome</keyword>
<sequence length="67" mass="7138">MPVLGTGLVPGIRGMGMVLPFKTPWGVGPAEGRLNVKDMSDGTPFAATNLGFMWVFLASGKNRPIDY</sequence>
<organism evidence="1 2">
    <name type="scientific">Roseicitreum antarcticum</name>
    <dbReference type="NCBI Taxonomy" id="564137"/>
    <lineage>
        <taxon>Bacteria</taxon>
        <taxon>Pseudomonadati</taxon>
        <taxon>Pseudomonadota</taxon>
        <taxon>Alphaproteobacteria</taxon>
        <taxon>Rhodobacterales</taxon>
        <taxon>Paracoccaceae</taxon>
        <taxon>Roseicitreum</taxon>
    </lineage>
</organism>
<dbReference type="Proteomes" id="UP000198539">
    <property type="component" value="Unassembled WGS sequence"/>
</dbReference>
<name>A0A1H2TS13_9RHOB</name>
<proteinExistence type="predicted"/>
<dbReference type="AlphaFoldDB" id="A0A1H2TS13"/>
<evidence type="ECO:0000313" key="2">
    <source>
        <dbReference type="Proteomes" id="UP000198539"/>
    </source>
</evidence>
<protein>
    <submittedName>
        <fullName evidence="1">Uncharacterized protein</fullName>
    </submittedName>
</protein>
<evidence type="ECO:0000313" key="1">
    <source>
        <dbReference type="EMBL" id="SDW46054.1"/>
    </source>
</evidence>